<accession>A0ABP9D542</accession>
<keyword evidence="1" id="KW-1133">Transmembrane helix</keyword>
<feature type="transmembrane region" description="Helical" evidence="1">
    <location>
        <begin position="6"/>
        <end position="29"/>
    </location>
</feature>
<evidence type="ECO:0000313" key="3">
    <source>
        <dbReference type="Proteomes" id="UP001500298"/>
    </source>
</evidence>
<evidence type="ECO:0000313" key="2">
    <source>
        <dbReference type="EMBL" id="GAA4830256.1"/>
    </source>
</evidence>
<feature type="transmembrane region" description="Helical" evidence="1">
    <location>
        <begin position="50"/>
        <end position="74"/>
    </location>
</feature>
<gene>
    <name evidence="2" type="ORF">GCM10023331_14380</name>
</gene>
<protein>
    <submittedName>
        <fullName evidence="2">Uncharacterized protein</fullName>
    </submittedName>
</protein>
<keyword evidence="3" id="KW-1185">Reference proteome</keyword>
<feature type="transmembrane region" description="Helical" evidence="1">
    <location>
        <begin position="104"/>
        <end position="123"/>
    </location>
</feature>
<feature type="transmembrane region" description="Helical" evidence="1">
    <location>
        <begin position="193"/>
        <end position="210"/>
    </location>
</feature>
<feature type="transmembrane region" description="Helical" evidence="1">
    <location>
        <begin position="135"/>
        <end position="158"/>
    </location>
</feature>
<name>A0ABP9D542_9BACT</name>
<reference evidence="3" key="1">
    <citation type="journal article" date="2019" name="Int. J. Syst. Evol. Microbiol.">
        <title>The Global Catalogue of Microorganisms (GCM) 10K type strain sequencing project: providing services to taxonomists for standard genome sequencing and annotation.</title>
        <authorList>
            <consortium name="The Broad Institute Genomics Platform"/>
            <consortium name="The Broad Institute Genome Sequencing Center for Infectious Disease"/>
            <person name="Wu L."/>
            <person name="Ma J."/>
        </authorList>
    </citation>
    <scope>NUCLEOTIDE SEQUENCE [LARGE SCALE GENOMIC DNA]</scope>
    <source>
        <strain evidence="3">JCM 18326</strain>
    </source>
</reference>
<sequence length="327" mass="37898">MLTDYWVITQLLIQVSTLLIGLGAVYYGVRIIAGWDEVAVSEKQLQLERQTYLVSSVVRFALLFQLFSLILFMVTVNIHIPPLIKGAMCAQGVLSVNEYGYPLLYLKVLAVFLYVLFLSMNYLDDREPTYPLTPLKYWLIPPIAIILLVELLLMYLFFAGITPDIITTCCSVAFSDWGDDTTVWTLSEEWIDYLLWVFGGLYITILLLNARKGIAPYWTLLIGVGYVVIAILLLKLHFVKYIYGLPSHLCLYDIFLSQYHYVGFGLFLSYYILLSLLIFKNCLYLKEGTLRYSYSRLKTRIDYFIYILTSLIILIPMLYWILWEGKL</sequence>
<dbReference type="Proteomes" id="UP001500298">
    <property type="component" value="Unassembled WGS sequence"/>
</dbReference>
<organism evidence="2 3">
    <name type="scientific">Algivirga pacifica</name>
    <dbReference type="NCBI Taxonomy" id="1162670"/>
    <lineage>
        <taxon>Bacteria</taxon>
        <taxon>Pseudomonadati</taxon>
        <taxon>Bacteroidota</taxon>
        <taxon>Cytophagia</taxon>
        <taxon>Cytophagales</taxon>
        <taxon>Flammeovirgaceae</taxon>
        <taxon>Algivirga</taxon>
    </lineage>
</organism>
<feature type="transmembrane region" description="Helical" evidence="1">
    <location>
        <begin position="217"/>
        <end position="239"/>
    </location>
</feature>
<dbReference type="RefSeq" id="WP_345370483.1">
    <property type="nucleotide sequence ID" value="NZ_BAABJX010000022.1"/>
</dbReference>
<feature type="transmembrane region" description="Helical" evidence="1">
    <location>
        <begin position="303"/>
        <end position="322"/>
    </location>
</feature>
<comment type="caution">
    <text evidence="2">The sequence shown here is derived from an EMBL/GenBank/DDBJ whole genome shotgun (WGS) entry which is preliminary data.</text>
</comment>
<evidence type="ECO:0000256" key="1">
    <source>
        <dbReference type="SAM" id="Phobius"/>
    </source>
</evidence>
<keyword evidence="1" id="KW-0812">Transmembrane</keyword>
<keyword evidence="1" id="KW-0472">Membrane</keyword>
<dbReference type="EMBL" id="BAABJX010000022">
    <property type="protein sequence ID" value="GAA4830256.1"/>
    <property type="molecule type" value="Genomic_DNA"/>
</dbReference>
<proteinExistence type="predicted"/>
<feature type="transmembrane region" description="Helical" evidence="1">
    <location>
        <begin position="259"/>
        <end position="283"/>
    </location>
</feature>